<keyword evidence="3" id="KW-1185">Reference proteome</keyword>
<proteinExistence type="predicted"/>
<feature type="transmembrane region" description="Helical" evidence="1">
    <location>
        <begin position="95"/>
        <end position="121"/>
    </location>
</feature>
<dbReference type="OrthoDB" id="193965at2759"/>
<organism evidence="2 3">
    <name type="scientific">Phytophthora palmivora</name>
    <dbReference type="NCBI Taxonomy" id="4796"/>
    <lineage>
        <taxon>Eukaryota</taxon>
        <taxon>Sar</taxon>
        <taxon>Stramenopiles</taxon>
        <taxon>Oomycota</taxon>
        <taxon>Peronosporomycetes</taxon>
        <taxon>Peronosporales</taxon>
        <taxon>Peronosporaceae</taxon>
        <taxon>Phytophthora</taxon>
    </lineage>
</organism>
<keyword evidence="1" id="KW-0472">Membrane</keyword>
<dbReference type="EMBL" id="NCKW01015085">
    <property type="protein sequence ID" value="POM63248.1"/>
    <property type="molecule type" value="Genomic_DNA"/>
</dbReference>
<gene>
    <name evidence="2" type="ORF">PHPALM_27467</name>
</gene>
<sequence length="126" mass="14176">MGEQFSLLYQSVEVKKDIDDFVTDLHTSCDSVTTSTTIFETKTKKLNSDIDTIKTNLDSSLIEYVGDFEVAMYCTFIADGFWKIYKALCSDLMPAITMIALMLFFCGIFLIPVNVCLIIGVKRLKA</sequence>
<protein>
    <submittedName>
        <fullName evidence="2">Uncharacterized protein</fullName>
    </submittedName>
</protein>
<keyword evidence="1" id="KW-1133">Transmembrane helix</keyword>
<feature type="non-terminal residue" evidence="2">
    <location>
        <position position="126"/>
    </location>
</feature>
<evidence type="ECO:0000256" key="1">
    <source>
        <dbReference type="SAM" id="Phobius"/>
    </source>
</evidence>
<name>A0A2P4XCI8_9STRA</name>
<reference evidence="2 3" key="1">
    <citation type="journal article" date="2017" name="Genome Biol. Evol.">
        <title>Phytophthora megakarya and P. palmivora, closely related causal agents of cacao black pod rot, underwent increases in genome sizes and gene numbers by different mechanisms.</title>
        <authorList>
            <person name="Ali S.S."/>
            <person name="Shao J."/>
            <person name="Lary D.J."/>
            <person name="Kronmiller B."/>
            <person name="Shen D."/>
            <person name="Strem M.D."/>
            <person name="Amoako-Attah I."/>
            <person name="Akrofi A.Y."/>
            <person name="Begoude B.A."/>
            <person name="Ten Hoopen G.M."/>
            <person name="Coulibaly K."/>
            <person name="Kebe B.I."/>
            <person name="Melnick R.L."/>
            <person name="Guiltinan M.J."/>
            <person name="Tyler B.M."/>
            <person name="Meinhardt L.W."/>
            <person name="Bailey B.A."/>
        </authorList>
    </citation>
    <scope>NUCLEOTIDE SEQUENCE [LARGE SCALE GENOMIC DNA]</scope>
    <source>
        <strain evidence="3">sbr112.9</strain>
    </source>
</reference>
<accession>A0A2P4XCI8</accession>
<dbReference type="AlphaFoldDB" id="A0A2P4XCI8"/>
<comment type="caution">
    <text evidence="2">The sequence shown here is derived from an EMBL/GenBank/DDBJ whole genome shotgun (WGS) entry which is preliminary data.</text>
</comment>
<evidence type="ECO:0000313" key="2">
    <source>
        <dbReference type="EMBL" id="POM63248.1"/>
    </source>
</evidence>
<dbReference type="Proteomes" id="UP000237271">
    <property type="component" value="Unassembled WGS sequence"/>
</dbReference>
<evidence type="ECO:0000313" key="3">
    <source>
        <dbReference type="Proteomes" id="UP000237271"/>
    </source>
</evidence>
<keyword evidence="1" id="KW-0812">Transmembrane</keyword>